<keyword evidence="1" id="KW-0472">Membrane</keyword>
<evidence type="ECO:0000313" key="2">
    <source>
        <dbReference type="EMBL" id="OKH25249.1"/>
    </source>
</evidence>
<dbReference type="EMBL" id="MRCB01000004">
    <property type="protein sequence ID" value="OKH25249.1"/>
    <property type="molecule type" value="Genomic_DNA"/>
</dbReference>
<dbReference type="AlphaFoldDB" id="A0A1U7HNV7"/>
<organism evidence="2 3">
    <name type="scientific">Hydrococcus rivularis NIES-593</name>
    <dbReference type="NCBI Taxonomy" id="1921803"/>
    <lineage>
        <taxon>Bacteria</taxon>
        <taxon>Bacillati</taxon>
        <taxon>Cyanobacteriota</taxon>
        <taxon>Cyanophyceae</taxon>
        <taxon>Pleurocapsales</taxon>
        <taxon>Hydrococcaceae</taxon>
        <taxon>Hydrococcus</taxon>
    </lineage>
</organism>
<dbReference type="RefSeq" id="WP_073598657.1">
    <property type="nucleotide sequence ID" value="NZ_MRCB01000004.1"/>
</dbReference>
<reference evidence="2 3" key="1">
    <citation type="submission" date="2016-11" db="EMBL/GenBank/DDBJ databases">
        <title>Draft Genome Sequences of Nine Cyanobacterial Strains from Diverse Habitats.</title>
        <authorList>
            <person name="Zhu T."/>
            <person name="Hou S."/>
            <person name="Lu X."/>
            <person name="Hess W.R."/>
        </authorList>
    </citation>
    <scope>NUCLEOTIDE SEQUENCE [LARGE SCALE GENOMIC DNA]</scope>
    <source>
        <strain evidence="2 3">NIES-593</strain>
    </source>
</reference>
<name>A0A1U7HNV7_9CYAN</name>
<feature type="transmembrane region" description="Helical" evidence="1">
    <location>
        <begin position="12"/>
        <end position="29"/>
    </location>
</feature>
<evidence type="ECO:0000256" key="1">
    <source>
        <dbReference type="SAM" id="Phobius"/>
    </source>
</evidence>
<dbReference type="OrthoDB" id="974040at2"/>
<gene>
    <name evidence="2" type="ORF">NIES593_05695</name>
</gene>
<evidence type="ECO:0008006" key="4">
    <source>
        <dbReference type="Google" id="ProtNLM"/>
    </source>
</evidence>
<proteinExistence type="predicted"/>
<keyword evidence="1" id="KW-1133">Transmembrane helix</keyword>
<accession>A0A1U7HNV7</accession>
<dbReference type="Proteomes" id="UP000186868">
    <property type="component" value="Unassembled WGS sequence"/>
</dbReference>
<keyword evidence="1" id="KW-0812">Transmembrane</keyword>
<keyword evidence="3" id="KW-1185">Reference proteome</keyword>
<evidence type="ECO:0000313" key="3">
    <source>
        <dbReference type="Proteomes" id="UP000186868"/>
    </source>
</evidence>
<comment type="caution">
    <text evidence="2">The sequence shown here is derived from an EMBL/GenBank/DDBJ whole genome shotgun (WGS) entry which is preliminary data.</text>
</comment>
<sequence length="92" mass="10548">MSSGKSARDNTGIYLLIILAIAALLRLLFLDAIPQGFNCDEAADGYEAYSILETLRDRYGKFLPTFFLEFRLKKKELSYSCGCYSIHFLLHW</sequence>
<protein>
    <recommendedName>
        <fullName evidence="4">Glycosyltransferase RgtA/B/C/D-like domain-containing protein</fullName>
    </recommendedName>
</protein>
<dbReference type="STRING" id="1921803.NIES593_05695"/>